<feature type="chain" id="PRO_5043400437" evidence="2">
    <location>
        <begin position="27"/>
        <end position="124"/>
    </location>
</feature>
<sequence>QIRGGMEGRHIIAALVCFTIIQTVISNEGLQEKGMTKKRAAEFLTCARRARGPLEPANEWLEELDDEIQEIAEWFSFAKSDDIKKYLAQNRMRMSTVHKSVTKMREKTAATPPMSVAPAERLRP</sequence>
<dbReference type="Proteomes" id="UP000749559">
    <property type="component" value="Unassembled WGS sequence"/>
</dbReference>
<feature type="signal peptide" evidence="2">
    <location>
        <begin position="1"/>
        <end position="26"/>
    </location>
</feature>
<dbReference type="AlphaFoldDB" id="A0A8J1TLZ9"/>
<feature type="region of interest" description="Disordered" evidence="1">
    <location>
        <begin position="98"/>
        <end position="124"/>
    </location>
</feature>
<evidence type="ECO:0000313" key="4">
    <source>
        <dbReference type="Proteomes" id="UP000749559"/>
    </source>
</evidence>
<reference evidence="3" key="1">
    <citation type="submission" date="2022-03" db="EMBL/GenBank/DDBJ databases">
        <authorList>
            <person name="Martin C."/>
        </authorList>
    </citation>
    <scope>NUCLEOTIDE SEQUENCE</scope>
</reference>
<feature type="non-terminal residue" evidence="3">
    <location>
        <position position="124"/>
    </location>
</feature>
<keyword evidence="4" id="KW-1185">Reference proteome</keyword>
<proteinExistence type="predicted"/>
<dbReference type="EMBL" id="CAIIXF020000012">
    <property type="protein sequence ID" value="CAH1801630.1"/>
    <property type="molecule type" value="Genomic_DNA"/>
</dbReference>
<accession>A0A8J1TLZ9</accession>
<evidence type="ECO:0000256" key="2">
    <source>
        <dbReference type="SAM" id="SignalP"/>
    </source>
</evidence>
<comment type="caution">
    <text evidence="3">The sequence shown here is derived from an EMBL/GenBank/DDBJ whole genome shotgun (WGS) entry which is preliminary data.</text>
</comment>
<gene>
    <name evidence="3" type="ORF">OFUS_LOCUS25402</name>
</gene>
<keyword evidence="2" id="KW-0732">Signal</keyword>
<organism evidence="3 4">
    <name type="scientific">Owenia fusiformis</name>
    <name type="common">Polychaete worm</name>
    <dbReference type="NCBI Taxonomy" id="6347"/>
    <lineage>
        <taxon>Eukaryota</taxon>
        <taxon>Metazoa</taxon>
        <taxon>Spiralia</taxon>
        <taxon>Lophotrochozoa</taxon>
        <taxon>Annelida</taxon>
        <taxon>Polychaeta</taxon>
        <taxon>Sedentaria</taxon>
        <taxon>Canalipalpata</taxon>
        <taxon>Sabellida</taxon>
        <taxon>Oweniida</taxon>
        <taxon>Oweniidae</taxon>
        <taxon>Owenia</taxon>
    </lineage>
</organism>
<evidence type="ECO:0000313" key="3">
    <source>
        <dbReference type="EMBL" id="CAH1801630.1"/>
    </source>
</evidence>
<protein>
    <submittedName>
        <fullName evidence="3">Uncharacterized protein</fullName>
    </submittedName>
</protein>
<evidence type="ECO:0000256" key="1">
    <source>
        <dbReference type="SAM" id="MobiDB-lite"/>
    </source>
</evidence>
<name>A0A8J1TLZ9_OWEFU</name>